<dbReference type="RefSeq" id="WP_263829163.1">
    <property type="nucleotide sequence ID" value="NZ_JAOWLB010000009.1"/>
</dbReference>
<proteinExistence type="predicted"/>
<comment type="caution">
    <text evidence="2">The sequence shown here is derived from an EMBL/GenBank/DDBJ whole genome shotgun (WGS) entry which is preliminary data.</text>
</comment>
<evidence type="ECO:0000313" key="2">
    <source>
        <dbReference type="EMBL" id="MCV2889418.1"/>
    </source>
</evidence>
<evidence type="ECO:0000256" key="1">
    <source>
        <dbReference type="SAM" id="SignalP"/>
    </source>
</evidence>
<feature type="chain" id="PRO_5046428887" description="Beta-lactamase" evidence="1">
    <location>
        <begin position="31"/>
        <end position="586"/>
    </location>
</feature>
<keyword evidence="3" id="KW-1185">Reference proteome</keyword>
<gene>
    <name evidence="2" type="ORF">OE747_13795</name>
</gene>
<accession>A0ABT3AL60</accession>
<name>A0ABT3AL60_9RHOB</name>
<sequence>MTLFLRSDPKRLLAMAALLALAWDAVPVFAQSPPEALARQRADYEAVAPKTVLDLQPFRETRSVSLPDGAGSLVLVSLNPAIGAWYLLQKVDAKGTPLQSYHIEIPVPDDMSLSLNNQGHALVLAGPEGAVSCNFGLAELEAARRTGLPYAPVCGGAAFLRVKSTGARTSLEATAEFLRDNIWGGETIVGFVRGTFFKDSELEVSPVEAGNGGSVNPVGPPPMLIEAPEDQRPVIGTLLDIAVTGAENGRMAVGAWYPVTGLHGVFASAFQPGAIARSVLSGPGKVNRLDAVEANATGYMVAFDLSAFDIGFALGTDHPGVGWSPRPSASARPRGLPGPDGISSTAPLVRLGMVNPVAANRTIATFTGGFKRQHGAFKFGEMATYNMGHHYGFIENGVIFSKLQPDLSTIIVLNDGTVHMKTWQEADNALLPLIRFARQNGVPLVEFDAATGQGVPGNLVTQWGGGNWSGSADAQLRTLRAGGCLVETGQTQYLLYGYFSTATPSAMTRTFQAYGCRYAMLLDMNALEHTYLGLYVPRGGKIHVAHIVPGMGLIDKKMPGGKVLPRFIGYPDNRDLFYVMKKEAVK</sequence>
<dbReference type="EMBL" id="JAOWLB010000009">
    <property type="protein sequence ID" value="MCV2889418.1"/>
    <property type="molecule type" value="Genomic_DNA"/>
</dbReference>
<protein>
    <recommendedName>
        <fullName evidence="4">Beta-lactamase</fullName>
    </recommendedName>
</protein>
<keyword evidence="1" id="KW-0732">Signal</keyword>
<evidence type="ECO:0008006" key="4">
    <source>
        <dbReference type="Google" id="ProtNLM"/>
    </source>
</evidence>
<reference evidence="2 3" key="1">
    <citation type="submission" date="2022-10" db="EMBL/GenBank/DDBJ databases">
        <title>Ruegeria sp. nov., isolated from ocean surface sediments.</title>
        <authorList>
            <person name="He W."/>
            <person name="Xue H.-P."/>
            <person name="Zhang D.-F."/>
        </authorList>
    </citation>
    <scope>NUCLEOTIDE SEQUENCE [LARGE SCALE GENOMIC DNA]</scope>
    <source>
        <strain evidence="2 3">XHP0148</strain>
    </source>
</reference>
<evidence type="ECO:0000313" key="3">
    <source>
        <dbReference type="Proteomes" id="UP001320899"/>
    </source>
</evidence>
<feature type="signal peptide" evidence="1">
    <location>
        <begin position="1"/>
        <end position="30"/>
    </location>
</feature>
<organism evidence="2 3">
    <name type="scientific">Ruegeria aquimaris</name>
    <dbReference type="NCBI Taxonomy" id="2984333"/>
    <lineage>
        <taxon>Bacteria</taxon>
        <taxon>Pseudomonadati</taxon>
        <taxon>Pseudomonadota</taxon>
        <taxon>Alphaproteobacteria</taxon>
        <taxon>Rhodobacterales</taxon>
        <taxon>Roseobacteraceae</taxon>
        <taxon>Ruegeria</taxon>
    </lineage>
</organism>
<dbReference type="Proteomes" id="UP001320899">
    <property type="component" value="Unassembled WGS sequence"/>
</dbReference>